<feature type="compositionally biased region" description="Basic and acidic residues" evidence="1">
    <location>
        <begin position="452"/>
        <end position="475"/>
    </location>
</feature>
<feature type="compositionally biased region" description="Basic and acidic residues" evidence="1">
    <location>
        <begin position="29"/>
        <end position="43"/>
    </location>
</feature>
<name>A0A8H3TTX2_9TREE</name>
<feature type="region of interest" description="Disordered" evidence="1">
    <location>
        <begin position="185"/>
        <end position="205"/>
    </location>
</feature>
<evidence type="ECO:0000313" key="2">
    <source>
        <dbReference type="EMBL" id="GHJ86871.1"/>
    </source>
</evidence>
<sequence>MKKKQSSNSLARSLASSQSGPIKTPKTGMSEKENRASAKSKMEWWRGRSASFVGRKEVNDEKVRDRSSGWLRQSEVWMAPQGILQERVASSRSDGLPALPSFRSVPHLPLAKENIPLTQHDFPVIRKKTSLGAFRFKNFFQTKTKDSSERKASQSRPPLFAPTPLIRPAILHNGMARSTSFTRFEEVPNRPRMAPPRPPSSFRDQAQPRLPLIATSVARLNSYSSPRGNDNLLDETSSSLPYMYGVGDGWSTPCPPQLNTEYKERTETAFPFPPAAASLSRDPSNAFLHATTDTGRHQRAPSAAFEYQEFETTLRNSARLSSIVGDGDSVTEANKPNAVALNINTTSAVRPIINTAPSDSRAQSYRVIDTNKNSTARLESGSLRPTHSLERSCRSPLIESPKPLSIGRNHPRGRPLVPTKSNDRYISRQTQYHIEPTEEHDSATSITPPDFRVQEGGRLRRTLVEEPRTIPRDSATDSFGDPNTCVQDLV</sequence>
<dbReference type="AlphaFoldDB" id="A0A8H3TTX2"/>
<reference evidence="2" key="1">
    <citation type="submission" date="2020-07" db="EMBL/GenBank/DDBJ databases">
        <title>Draft Genome Sequence of a Deep-Sea Yeast, Naganishia (Cryptococcus) liquefaciens strain N6.</title>
        <authorList>
            <person name="Han Y.W."/>
            <person name="Kajitani R."/>
            <person name="Morimoto H."/>
            <person name="Parhat M."/>
            <person name="Tsubouchi H."/>
            <person name="Bakenova O."/>
            <person name="Ogata M."/>
            <person name="Argunhan B."/>
            <person name="Aoki R."/>
            <person name="Kajiwara S."/>
            <person name="Itoh T."/>
            <person name="Iwasaki H."/>
        </authorList>
    </citation>
    <scope>NUCLEOTIDE SEQUENCE</scope>
    <source>
        <strain evidence="2">N6</strain>
    </source>
</reference>
<dbReference type="Proteomes" id="UP000620104">
    <property type="component" value="Unassembled WGS sequence"/>
</dbReference>
<feature type="region of interest" description="Disordered" evidence="1">
    <location>
        <begin position="1"/>
        <end position="43"/>
    </location>
</feature>
<dbReference type="OrthoDB" id="2592582at2759"/>
<feature type="compositionally biased region" description="Low complexity" evidence="1">
    <location>
        <begin position="1"/>
        <end position="19"/>
    </location>
</feature>
<protein>
    <submittedName>
        <fullName evidence="2">Uncharacterized protein</fullName>
    </submittedName>
</protein>
<keyword evidence="3" id="KW-1185">Reference proteome</keyword>
<proteinExistence type="predicted"/>
<feature type="region of interest" description="Disordered" evidence="1">
    <location>
        <begin position="372"/>
        <end position="490"/>
    </location>
</feature>
<gene>
    <name evidence="2" type="ORF">NliqN6_3273</name>
</gene>
<dbReference type="EMBL" id="BLZA01000019">
    <property type="protein sequence ID" value="GHJ86871.1"/>
    <property type="molecule type" value="Genomic_DNA"/>
</dbReference>
<comment type="caution">
    <text evidence="2">The sequence shown here is derived from an EMBL/GenBank/DDBJ whole genome shotgun (WGS) entry which is preliminary data.</text>
</comment>
<feature type="region of interest" description="Disordered" evidence="1">
    <location>
        <begin position="144"/>
        <end position="163"/>
    </location>
</feature>
<organism evidence="2 3">
    <name type="scientific">Naganishia liquefaciens</name>
    <dbReference type="NCBI Taxonomy" id="104408"/>
    <lineage>
        <taxon>Eukaryota</taxon>
        <taxon>Fungi</taxon>
        <taxon>Dikarya</taxon>
        <taxon>Basidiomycota</taxon>
        <taxon>Agaricomycotina</taxon>
        <taxon>Tremellomycetes</taxon>
        <taxon>Filobasidiales</taxon>
        <taxon>Filobasidiaceae</taxon>
        <taxon>Naganishia</taxon>
    </lineage>
</organism>
<evidence type="ECO:0000313" key="3">
    <source>
        <dbReference type="Proteomes" id="UP000620104"/>
    </source>
</evidence>
<accession>A0A8H3TTX2</accession>
<evidence type="ECO:0000256" key="1">
    <source>
        <dbReference type="SAM" id="MobiDB-lite"/>
    </source>
</evidence>